<dbReference type="AlphaFoldDB" id="A0A7G9GXH3"/>
<organism evidence="3 4">
    <name type="scientific">Fusobacterium hominis</name>
    <dbReference type="NCBI Taxonomy" id="2764326"/>
    <lineage>
        <taxon>Bacteria</taxon>
        <taxon>Fusobacteriati</taxon>
        <taxon>Fusobacteriota</taxon>
        <taxon>Fusobacteriia</taxon>
        <taxon>Fusobacteriales</taxon>
        <taxon>Fusobacteriaceae</taxon>
        <taxon>Fusobacterium</taxon>
    </lineage>
</organism>
<proteinExistence type="inferred from homology"/>
<dbReference type="PANTHER" id="PTHR34413:SF2">
    <property type="entry name" value="PROPHAGE TAIL FIBER ASSEMBLY PROTEIN HOMOLOG TFAE-RELATED"/>
    <property type="match status" value="1"/>
</dbReference>
<evidence type="ECO:0000259" key="2">
    <source>
        <dbReference type="Pfam" id="PF20454"/>
    </source>
</evidence>
<dbReference type="InterPro" id="IPR008866">
    <property type="entry name" value="Phage_lambda_GpA-like"/>
</dbReference>
<gene>
    <name evidence="3" type="ORF">H9Q81_01300</name>
</gene>
<evidence type="ECO:0000259" key="1">
    <source>
        <dbReference type="Pfam" id="PF05876"/>
    </source>
</evidence>
<dbReference type="InterPro" id="IPR051220">
    <property type="entry name" value="TFA_Chaperone"/>
</dbReference>
<accession>A0A7G9GXH3</accession>
<dbReference type="InterPro" id="IPR046454">
    <property type="entry name" value="GpA_endonuclease"/>
</dbReference>
<dbReference type="Proteomes" id="UP000515913">
    <property type="component" value="Chromosome"/>
</dbReference>
<dbReference type="Gene3D" id="3.40.50.300">
    <property type="entry name" value="P-loop containing nucleotide triphosphate hydrolases"/>
    <property type="match status" value="1"/>
</dbReference>
<dbReference type="GO" id="GO:0016887">
    <property type="term" value="F:ATP hydrolysis activity"/>
    <property type="evidence" value="ECO:0007669"/>
    <property type="project" value="InterPro"/>
</dbReference>
<dbReference type="Pfam" id="PF20454">
    <property type="entry name" value="GpA_nuclease"/>
    <property type="match status" value="1"/>
</dbReference>
<dbReference type="PANTHER" id="PTHR34413">
    <property type="entry name" value="PROPHAGE TAIL FIBER ASSEMBLY PROTEIN HOMOLOG TFAE-RELATED-RELATED"/>
    <property type="match status" value="1"/>
</dbReference>
<feature type="domain" description="Terminase large subunit GpA endonuclease" evidence="2">
    <location>
        <begin position="301"/>
        <end position="582"/>
    </location>
</feature>
<evidence type="ECO:0000313" key="3">
    <source>
        <dbReference type="EMBL" id="QNM15505.1"/>
    </source>
</evidence>
<keyword evidence="4" id="KW-1185">Reference proteome</keyword>
<dbReference type="HAMAP" id="MF_04144">
    <property type="entry name" value="TERL_LAMBDA"/>
    <property type="match status" value="1"/>
</dbReference>
<name>A0A7G9GXH3_9FUSO</name>
<dbReference type="RefSeq" id="WP_187422971.1">
    <property type="nucleotide sequence ID" value="NZ_CP060637.1"/>
</dbReference>
<reference evidence="3 4" key="1">
    <citation type="submission" date="2020-08" db="EMBL/GenBank/DDBJ databases">
        <authorList>
            <person name="Liu C."/>
            <person name="Sun Q."/>
        </authorList>
    </citation>
    <scope>NUCLEOTIDE SEQUENCE [LARGE SCALE GENOMIC DNA]</scope>
    <source>
        <strain evidence="3 4">NSJ-57</strain>
    </source>
</reference>
<dbReference type="InterPro" id="IPR027417">
    <property type="entry name" value="P-loop_NTPase"/>
</dbReference>
<feature type="domain" description="Phage terminase large subunit GpA ATPase" evidence="1">
    <location>
        <begin position="44"/>
        <end position="291"/>
    </location>
</feature>
<dbReference type="Pfam" id="PF05876">
    <property type="entry name" value="GpA_ATPase"/>
    <property type="match status" value="1"/>
</dbReference>
<dbReference type="KEGG" id="fho:H9Q81_01300"/>
<dbReference type="GO" id="GO:0004519">
    <property type="term" value="F:endonuclease activity"/>
    <property type="evidence" value="ECO:0007669"/>
    <property type="project" value="InterPro"/>
</dbReference>
<dbReference type="InterPro" id="IPR046453">
    <property type="entry name" value="GpA_ATPase"/>
</dbReference>
<evidence type="ECO:0000313" key="4">
    <source>
        <dbReference type="Proteomes" id="UP000515913"/>
    </source>
</evidence>
<dbReference type="GO" id="GO:0005524">
    <property type="term" value="F:ATP binding"/>
    <property type="evidence" value="ECO:0007669"/>
    <property type="project" value="InterPro"/>
</dbReference>
<dbReference type="EMBL" id="CP060637">
    <property type="protein sequence ID" value="QNM15505.1"/>
    <property type="molecule type" value="Genomic_DNA"/>
</dbReference>
<sequence length="606" mass="69185">MSKKTIDKKTIELFKRCLVILLPPEDLTVREWADKYRVLSTESSKEPGKFETARTPYMVEIYERVTENQVRQMTLMMAAQLAKSEFIINIFGRYVHLDPCPMLLVQPTDDMAAAFSKERLDPAIRESKILTKLIKEFKGVRKGGDTVLHKVFKGGFIASVGTNSPSKLAARPIRLAFMDEVDRYAKSSGDEGSPISLVKKRLTTFSDVSKCIITGTPTIKGISEVEEEYKNSSQAEWNLACPHCKALQPLKFSNLKWKEDDPQSVVMKCEKCGKTATEKEWKRNNQGTGVWIHKYPLEKGHLGYHLSALASVFRTWSDIVKEFLEVKGDKQKLKAFINTVLAETWEDELTAKIDYEKLYKRRIKYKADLPADVVLLTVGIDVQNDWLAIEVVGWAPNATYGIEYKVINGNLEEQLIWDELDTYLSKEFYFEGNVHSLGIFGGCIDTGGNHTQRVYDFVSTHQHKRIIGIKGQGGDFVPVNNGFRETKGKGRTSRIQLLSVGVNALKDITYGSLKINDKNVKGYMYYPSNYGRGYDKEYFMSLTAEVKSYKNKKVEWIKIRDRNEALDCRNYATVLHYVFNIDLLELAKLSKEQLRELSIRGKLKSR</sequence>
<protein>
    <submittedName>
        <fullName evidence="3">Phage terminase large subunit family protein</fullName>
    </submittedName>
</protein>